<dbReference type="GO" id="GO:0006974">
    <property type="term" value="P:DNA damage response"/>
    <property type="evidence" value="ECO:0007669"/>
    <property type="project" value="InterPro"/>
</dbReference>
<accession>A0AAV0L4P9</accession>
<dbReference type="Proteomes" id="UP001154282">
    <property type="component" value="Unassembled WGS sequence"/>
</dbReference>
<name>A0AAV0L4P9_9ROSI</name>
<evidence type="ECO:0000313" key="5">
    <source>
        <dbReference type="Proteomes" id="UP001154282"/>
    </source>
</evidence>
<comment type="caution">
    <text evidence="4">The sequence shown here is derived from an EMBL/GenBank/DDBJ whole genome shotgun (WGS) entry which is preliminary data.</text>
</comment>
<evidence type="ECO:0000256" key="2">
    <source>
        <dbReference type="SAM" id="MobiDB-lite"/>
    </source>
</evidence>
<dbReference type="GO" id="GO:0005759">
    <property type="term" value="C:mitochondrial matrix"/>
    <property type="evidence" value="ECO:0007669"/>
    <property type="project" value="TreeGrafter"/>
</dbReference>
<dbReference type="InterPro" id="IPR032870">
    <property type="entry name" value="ALKBH7-like"/>
</dbReference>
<dbReference type="EMBL" id="CAMGYJ010000006">
    <property type="protein sequence ID" value="CAI0429455.1"/>
    <property type="molecule type" value="Genomic_DNA"/>
</dbReference>
<protein>
    <recommendedName>
        <fullName evidence="3">Fe2OG dioxygenase domain-containing protein</fullName>
    </recommendedName>
</protein>
<evidence type="ECO:0000256" key="1">
    <source>
        <dbReference type="ARBA" id="ARBA00007879"/>
    </source>
</evidence>
<dbReference type="PROSITE" id="PS51471">
    <property type="entry name" value="FE2OG_OXY"/>
    <property type="match status" value="1"/>
</dbReference>
<comment type="similarity">
    <text evidence="1">Belongs to the alkB family.</text>
</comment>
<reference evidence="4" key="1">
    <citation type="submission" date="2022-08" db="EMBL/GenBank/DDBJ databases">
        <authorList>
            <person name="Gutierrez-Valencia J."/>
        </authorList>
    </citation>
    <scope>NUCLEOTIDE SEQUENCE</scope>
</reference>
<dbReference type="InterPro" id="IPR037151">
    <property type="entry name" value="AlkB-like_sf"/>
</dbReference>
<proteinExistence type="inferred from homology"/>
<dbReference type="SUPFAM" id="SSF51197">
    <property type="entry name" value="Clavaminate synthase-like"/>
    <property type="match status" value="1"/>
</dbReference>
<organism evidence="4 5">
    <name type="scientific">Linum tenue</name>
    <dbReference type="NCBI Taxonomy" id="586396"/>
    <lineage>
        <taxon>Eukaryota</taxon>
        <taxon>Viridiplantae</taxon>
        <taxon>Streptophyta</taxon>
        <taxon>Embryophyta</taxon>
        <taxon>Tracheophyta</taxon>
        <taxon>Spermatophyta</taxon>
        <taxon>Magnoliopsida</taxon>
        <taxon>eudicotyledons</taxon>
        <taxon>Gunneridae</taxon>
        <taxon>Pentapetalae</taxon>
        <taxon>rosids</taxon>
        <taxon>fabids</taxon>
        <taxon>Malpighiales</taxon>
        <taxon>Linaceae</taxon>
        <taxon>Linum</taxon>
    </lineage>
</organism>
<feature type="region of interest" description="Disordered" evidence="2">
    <location>
        <begin position="1"/>
        <end position="38"/>
    </location>
</feature>
<dbReference type="Pfam" id="PF13532">
    <property type="entry name" value="2OG-FeII_Oxy_2"/>
    <property type="match status" value="1"/>
</dbReference>
<dbReference type="InterPro" id="IPR005123">
    <property type="entry name" value="Oxoglu/Fe-dep_dioxygenase_dom"/>
</dbReference>
<evidence type="ECO:0000313" key="4">
    <source>
        <dbReference type="EMBL" id="CAI0429455.1"/>
    </source>
</evidence>
<feature type="domain" description="Fe2OG dioxygenase" evidence="3">
    <location>
        <begin position="144"/>
        <end position="261"/>
    </location>
</feature>
<feature type="compositionally biased region" description="Basic and acidic residues" evidence="2">
    <location>
        <begin position="1"/>
        <end position="13"/>
    </location>
</feature>
<keyword evidence="5" id="KW-1185">Reference proteome</keyword>
<dbReference type="PANTHER" id="PTHR21052:SF0">
    <property type="entry name" value="ALPHA-KETOGLUTARATE-DEPENDENT DIOXYGENASE ALKB HOMOLOG 7, MITOCHONDRIAL"/>
    <property type="match status" value="1"/>
</dbReference>
<sequence>MDEWQKAVMREAFGDSSGSEEEEEAITEDEARGGSGDRSKRLVPIWEAVVEIRGLWLCTDFLSPQQQSRLLSALRRGLVLFHISHSFDLKAVTDKSQLQKAMRFGNLPWWATELCNSVRDAVVLAEEAAGARLLPPDILWRQPLFDQLIANVYQPGEGICAHVDLMRFEDGIAIVSLESSCVMHFSNVEHEEGREDAEEDEERGKVGKVPVYLPPGSLVLLSGDARYSWKHEINRRPGFQFWEGKELNQKQRTSITLRKLCPVD</sequence>
<gene>
    <name evidence="4" type="ORF">LITE_LOCUS22147</name>
</gene>
<dbReference type="AlphaFoldDB" id="A0AAV0L4P9"/>
<feature type="compositionally biased region" description="Basic and acidic residues" evidence="2">
    <location>
        <begin position="29"/>
        <end position="38"/>
    </location>
</feature>
<dbReference type="GO" id="GO:0006631">
    <property type="term" value="P:fatty acid metabolic process"/>
    <property type="evidence" value="ECO:0007669"/>
    <property type="project" value="TreeGrafter"/>
</dbReference>
<evidence type="ECO:0000259" key="3">
    <source>
        <dbReference type="PROSITE" id="PS51471"/>
    </source>
</evidence>
<dbReference type="InterPro" id="IPR027450">
    <property type="entry name" value="AlkB-like"/>
</dbReference>
<feature type="compositionally biased region" description="Acidic residues" evidence="2">
    <location>
        <begin position="18"/>
        <end position="28"/>
    </location>
</feature>
<dbReference type="PANTHER" id="PTHR21052">
    <property type="entry name" value="SPERMATOGENESIS ASSOCIATED 11-RELATED"/>
    <property type="match status" value="1"/>
</dbReference>
<dbReference type="Gene3D" id="2.60.120.590">
    <property type="entry name" value="Alpha-ketoglutarate-dependent dioxygenase AlkB-like"/>
    <property type="match status" value="1"/>
</dbReference>